<dbReference type="InterPro" id="IPR013748">
    <property type="entry name" value="Rep_factorC_C"/>
</dbReference>
<evidence type="ECO:0000256" key="5">
    <source>
        <dbReference type="ARBA" id="ARBA00022840"/>
    </source>
</evidence>
<dbReference type="GO" id="GO:0003677">
    <property type="term" value="F:DNA binding"/>
    <property type="evidence" value="ECO:0007669"/>
    <property type="project" value="InterPro"/>
</dbReference>
<evidence type="ECO:0000256" key="2">
    <source>
        <dbReference type="ARBA" id="ARBA00005378"/>
    </source>
</evidence>
<dbReference type="InterPro" id="IPR008921">
    <property type="entry name" value="DNA_pol3_clamp-load_cplx_C"/>
</dbReference>
<keyword evidence="10" id="KW-1185">Reference proteome</keyword>
<dbReference type="GO" id="GO:0005634">
    <property type="term" value="C:nucleus"/>
    <property type="evidence" value="ECO:0007669"/>
    <property type="project" value="UniProtKB-SubCell"/>
</dbReference>
<dbReference type="Pfam" id="PF08542">
    <property type="entry name" value="Rep_fac_C"/>
    <property type="match status" value="1"/>
</dbReference>
<dbReference type="GO" id="GO:0005663">
    <property type="term" value="C:DNA replication factor C complex"/>
    <property type="evidence" value="ECO:0007669"/>
    <property type="project" value="TreeGrafter"/>
</dbReference>
<dbReference type="KEGG" id="dfa:DFA_05360"/>
<reference evidence="10" key="1">
    <citation type="journal article" date="2011" name="Genome Res.">
        <title>Phylogeny-wide analysis of social amoeba genomes highlights ancient origins for complex intercellular communication.</title>
        <authorList>
            <person name="Heidel A.J."/>
            <person name="Lawal H.M."/>
            <person name="Felder M."/>
            <person name="Schilde C."/>
            <person name="Helps N.R."/>
            <person name="Tunggal B."/>
            <person name="Rivero F."/>
            <person name="John U."/>
            <person name="Schleicher M."/>
            <person name="Eichinger L."/>
            <person name="Platzer M."/>
            <person name="Noegel A.A."/>
            <person name="Schaap P."/>
            <person name="Gloeckner G."/>
        </authorList>
    </citation>
    <scope>NUCLEOTIDE SEQUENCE [LARGE SCALE GENOMIC DNA]</scope>
    <source>
        <strain evidence="10">SH3</strain>
    </source>
</reference>
<dbReference type="Gene3D" id="1.20.272.10">
    <property type="match status" value="1"/>
</dbReference>
<dbReference type="GeneID" id="14874923"/>
<dbReference type="Pfam" id="PF00004">
    <property type="entry name" value="AAA"/>
    <property type="match status" value="1"/>
</dbReference>
<organism evidence="9 10">
    <name type="scientific">Cavenderia fasciculata</name>
    <name type="common">Slime mold</name>
    <name type="synonym">Dictyostelium fasciculatum</name>
    <dbReference type="NCBI Taxonomy" id="261658"/>
    <lineage>
        <taxon>Eukaryota</taxon>
        <taxon>Amoebozoa</taxon>
        <taxon>Evosea</taxon>
        <taxon>Eumycetozoa</taxon>
        <taxon>Dictyostelia</taxon>
        <taxon>Acytosteliales</taxon>
        <taxon>Cavenderiaceae</taxon>
        <taxon>Cavenderia</taxon>
    </lineage>
</organism>
<dbReference type="STRING" id="1054147.F4PL06"/>
<dbReference type="InterPro" id="IPR003959">
    <property type="entry name" value="ATPase_AAA_core"/>
</dbReference>
<dbReference type="InterPro" id="IPR047854">
    <property type="entry name" value="RFC_lid"/>
</dbReference>
<dbReference type="FunFam" id="1.20.272.10:FF:000004">
    <property type="entry name" value="Replication factor C subunit 5"/>
    <property type="match status" value="1"/>
</dbReference>
<dbReference type="OrthoDB" id="10254700at2759"/>
<dbReference type="GO" id="GO:0016887">
    <property type="term" value="F:ATP hydrolysis activity"/>
    <property type="evidence" value="ECO:0007669"/>
    <property type="project" value="InterPro"/>
</dbReference>
<sequence>MDMDEEYLRKQTKEQRIHDSLPWVEKYRPKSLKELISHEDIIDTITKLIDKNSLPHLLFYGPPGTGKTSTIQAVARKLYGDNYSRMVLELNASDDRGIDVVREQIKSFAGSMGIFNTNQFKLIILDEADSMTNAAQTALRRVIETYTKTTRFCMICNYVGKLIPALQSRCTRFRFGRLGKPQSIKRIKEIVEQEKYDIIMTDKLPINIFQTHTDCPPIHSNVMFRMNISDEAITSIELLAEGDMRKSLNLLQSVSMSSDDGVQITDADIYRCAGVPSKRETVQILQWCIGEDFDEAYKNLSNMKKEKGFSLVDIIKDVSVLIHKARNMDERAITSISKELAEIEYNLSFGASEKLQLGYFVGAFQSAR</sequence>
<dbReference type="SMART" id="SM00382">
    <property type="entry name" value="AAA"/>
    <property type="match status" value="1"/>
</dbReference>
<dbReference type="Proteomes" id="UP000007797">
    <property type="component" value="Unassembled WGS sequence"/>
</dbReference>
<name>F4PL06_CACFS</name>
<keyword evidence="6" id="KW-0539">Nucleus</keyword>
<dbReference type="RefSeq" id="XP_004361079.1">
    <property type="nucleotide sequence ID" value="XM_004361022.1"/>
</dbReference>
<dbReference type="GO" id="GO:0003689">
    <property type="term" value="F:DNA clamp loader activity"/>
    <property type="evidence" value="ECO:0007669"/>
    <property type="project" value="TreeGrafter"/>
</dbReference>
<dbReference type="GO" id="GO:0005524">
    <property type="term" value="F:ATP binding"/>
    <property type="evidence" value="ECO:0007669"/>
    <property type="project" value="UniProtKB-KW"/>
</dbReference>
<dbReference type="FunFam" id="3.40.50.300:FF:000129">
    <property type="entry name" value="Replication factor C subunit 5"/>
    <property type="match status" value="1"/>
</dbReference>
<evidence type="ECO:0000256" key="3">
    <source>
        <dbReference type="ARBA" id="ARBA00022705"/>
    </source>
</evidence>
<evidence type="ECO:0000313" key="9">
    <source>
        <dbReference type="EMBL" id="EGG23228.1"/>
    </source>
</evidence>
<dbReference type="SUPFAM" id="SSF52540">
    <property type="entry name" value="P-loop containing nucleoside triphosphate hydrolases"/>
    <property type="match status" value="1"/>
</dbReference>
<dbReference type="EMBL" id="GL883008">
    <property type="protein sequence ID" value="EGG23228.1"/>
    <property type="molecule type" value="Genomic_DNA"/>
</dbReference>
<gene>
    <name evidence="9" type="primary">rfc5</name>
    <name evidence="9" type="ORF">DFA_05360</name>
</gene>
<dbReference type="SUPFAM" id="SSF48019">
    <property type="entry name" value="post-AAA+ oligomerization domain-like"/>
    <property type="match status" value="1"/>
</dbReference>
<evidence type="ECO:0000256" key="4">
    <source>
        <dbReference type="ARBA" id="ARBA00022741"/>
    </source>
</evidence>
<feature type="domain" description="AAA+ ATPase" evidence="8">
    <location>
        <begin position="53"/>
        <end position="181"/>
    </location>
</feature>
<dbReference type="CDD" id="cd00009">
    <property type="entry name" value="AAA"/>
    <property type="match status" value="1"/>
</dbReference>
<evidence type="ECO:0000256" key="1">
    <source>
        <dbReference type="ARBA" id="ARBA00004123"/>
    </source>
</evidence>
<dbReference type="PANTHER" id="PTHR11669">
    <property type="entry name" value="REPLICATION FACTOR C / DNA POLYMERASE III GAMMA-TAU SUBUNIT"/>
    <property type="match status" value="1"/>
</dbReference>
<keyword evidence="3" id="KW-0235">DNA replication</keyword>
<proteinExistence type="inferred from homology"/>
<comment type="subunit">
    <text evidence="7">Heteropentamer of various rfc subunits that forms a complex (RFC) with PCNA in the presence of ATP.</text>
</comment>
<dbReference type="Gene3D" id="1.10.8.60">
    <property type="match status" value="1"/>
</dbReference>
<evidence type="ECO:0000256" key="6">
    <source>
        <dbReference type="ARBA" id="ARBA00023242"/>
    </source>
</evidence>
<evidence type="ECO:0000259" key="8">
    <source>
        <dbReference type="SMART" id="SM00382"/>
    </source>
</evidence>
<dbReference type="PANTHER" id="PTHR11669:SF9">
    <property type="entry name" value="REPLICATION FACTOR C SUBUNIT 5"/>
    <property type="match status" value="1"/>
</dbReference>
<keyword evidence="5" id="KW-0067">ATP-binding</keyword>
<keyword evidence="4" id="KW-0547">Nucleotide-binding</keyword>
<protein>
    <submittedName>
        <fullName evidence="9">Replication factor C subunit</fullName>
    </submittedName>
</protein>
<dbReference type="CDD" id="cd18140">
    <property type="entry name" value="HLD_clamp_RFC"/>
    <property type="match status" value="1"/>
</dbReference>
<comment type="subcellular location">
    <subcellularLocation>
        <location evidence="1">Nucleus</location>
    </subcellularLocation>
</comment>
<dbReference type="Gene3D" id="3.40.50.300">
    <property type="entry name" value="P-loop containing nucleotide triphosphate hydrolases"/>
    <property type="match status" value="1"/>
</dbReference>
<dbReference type="InterPro" id="IPR027417">
    <property type="entry name" value="P-loop_NTPase"/>
</dbReference>
<evidence type="ECO:0000256" key="7">
    <source>
        <dbReference type="ARBA" id="ARBA00064497"/>
    </source>
</evidence>
<accession>F4PL06</accession>
<comment type="similarity">
    <text evidence="2">Belongs to the activator 1 small subunits family.</text>
</comment>
<dbReference type="GO" id="GO:0006281">
    <property type="term" value="P:DNA repair"/>
    <property type="evidence" value="ECO:0007669"/>
    <property type="project" value="TreeGrafter"/>
</dbReference>
<dbReference type="InterPro" id="IPR050238">
    <property type="entry name" value="DNA_Rep/Repair_Clamp_Loader"/>
</dbReference>
<dbReference type="OMA" id="AEDNLPW"/>
<evidence type="ECO:0000313" key="10">
    <source>
        <dbReference type="Proteomes" id="UP000007797"/>
    </source>
</evidence>
<dbReference type="GO" id="GO:0006261">
    <property type="term" value="P:DNA-templated DNA replication"/>
    <property type="evidence" value="ECO:0007669"/>
    <property type="project" value="TreeGrafter"/>
</dbReference>
<dbReference type="AlphaFoldDB" id="F4PL06"/>
<dbReference type="InterPro" id="IPR003593">
    <property type="entry name" value="AAA+_ATPase"/>
</dbReference>